<dbReference type="Gene3D" id="1.25.40.860">
    <property type="match status" value="1"/>
</dbReference>
<dbReference type="InterPro" id="IPR027512">
    <property type="entry name" value="EIF3A"/>
</dbReference>
<feature type="region of interest" description="Disordered" evidence="1">
    <location>
        <begin position="705"/>
        <end position="725"/>
    </location>
</feature>
<accession>A0A7S1R2K9</accession>
<evidence type="ECO:0000313" key="2">
    <source>
        <dbReference type="EMBL" id="CAD9154253.1"/>
    </source>
</evidence>
<dbReference type="AlphaFoldDB" id="A0A7S1R2K9"/>
<feature type="compositionally biased region" description="Basic and acidic residues" evidence="1">
    <location>
        <begin position="708"/>
        <end position="725"/>
    </location>
</feature>
<reference evidence="2" key="1">
    <citation type="submission" date="2021-01" db="EMBL/GenBank/DDBJ databases">
        <authorList>
            <person name="Corre E."/>
            <person name="Pelletier E."/>
            <person name="Niang G."/>
            <person name="Scheremetjew M."/>
            <person name="Finn R."/>
            <person name="Kale V."/>
            <person name="Holt S."/>
            <person name="Cochrane G."/>
            <person name="Meng A."/>
            <person name="Brown T."/>
            <person name="Cohen L."/>
        </authorList>
    </citation>
    <scope>NUCLEOTIDE SEQUENCE</scope>
    <source>
        <strain evidence="2">CCAP 1951/1</strain>
    </source>
</reference>
<protein>
    <recommendedName>
        <fullName evidence="3">PCI domain-containing protein</fullName>
    </recommendedName>
</protein>
<dbReference type="GO" id="GO:0071540">
    <property type="term" value="C:eukaryotic translation initiation factor 3 complex, eIF3e"/>
    <property type="evidence" value="ECO:0007669"/>
    <property type="project" value="TreeGrafter"/>
</dbReference>
<dbReference type="GO" id="GO:0003743">
    <property type="term" value="F:translation initiation factor activity"/>
    <property type="evidence" value="ECO:0007669"/>
    <property type="project" value="UniProtKB-KW"/>
</dbReference>
<gene>
    <name evidence="2" type="ORF">NDES1114_LOCUS34530</name>
</gene>
<name>A0A7S1R2K9_NEODS</name>
<feature type="region of interest" description="Disordered" evidence="1">
    <location>
        <begin position="575"/>
        <end position="609"/>
    </location>
</feature>
<organism evidence="2">
    <name type="scientific">Neobodo designis</name>
    <name type="common">Flagellated protozoan</name>
    <name type="synonym">Bodo designis</name>
    <dbReference type="NCBI Taxonomy" id="312471"/>
    <lineage>
        <taxon>Eukaryota</taxon>
        <taxon>Discoba</taxon>
        <taxon>Euglenozoa</taxon>
        <taxon>Kinetoplastea</taxon>
        <taxon>Metakinetoplastina</taxon>
        <taxon>Neobodonida</taxon>
        <taxon>Neobodo</taxon>
    </lineage>
</organism>
<sequence length="815" mass="91641">MPAEQVTAQSFIKNAEARIEAGRKQDALRELHTFFARSSRATFEWSPAIDEFIKLHAKLSIELRDDKCVWDAMSKFRIKFQQLHTLDKFPAVVGAYMGEAQRMLEAARSRAAAASSKPSRTIIGQAVRHMTGASLEALAEERSLEASFSLYHTVMMKCLKAIGMDGTLERFFQFAMEKAFSTYRAAQRPREFMGMCKVLKDHTDILTNVAPPTDSRLADHKTLLLSDKYFADNVQAIMRTKHTQLLAAAELGCWDHVERAMLEVVAIMTEFRRNGRAVPLQLQMQYMHDLKTICYRSKQHAFGAHAAVRYAVQTRLDTEKSAEERTAAATQAVLAVLCVEPASRKATVSIAHDQVKEKQNQLAKAFSVPTPPTRLSLTADLQRYSLLESADADARELFACLNNPQSVSVCQQAAPLLDKLAAREGLESLLAQIKDIAIRSLLSVVSSCFSHVSIKHFMTLVAFFPAEDFATKVEPIIVDVAADANSTTSVAIDDATASVRFDSTASLGNRAVGVESEFSQRLSAAVHNCFAAASASSKSKPVAPRTLAERIEKERTRVSMRAKLCDQRIDKQQEREKLAKEREVQRKAEDLERRQRREEERNEKRREAELRKVAKQVAAQEAVERRRWVIKQCMLKHKGFAAPLDIATLPQEEFAEALSSKLLEFRRKQEMTKESDTTSMDFFERACREEEIPLRQAHEEEVAAANARKFEERRENRRKQHREDWERALATKNRLAKFEEHRYKYESDLGAAIQRVTKLSKRDKEAADLDAFKEARAKMAAKAEDAAPAAAAPKEEAAPAKPAGGAWVPKSKRAA</sequence>
<dbReference type="GO" id="GO:0001732">
    <property type="term" value="P:formation of cytoplasmic translation initiation complex"/>
    <property type="evidence" value="ECO:0007669"/>
    <property type="project" value="TreeGrafter"/>
</dbReference>
<proteinExistence type="predicted"/>
<feature type="region of interest" description="Disordered" evidence="1">
    <location>
        <begin position="777"/>
        <end position="815"/>
    </location>
</feature>
<dbReference type="EMBL" id="HBGF01051576">
    <property type="protein sequence ID" value="CAD9154253.1"/>
    <property type="molecule type" value="Transcribed_RNA"/>
</dbReference>
<evidence type="ECO:0008006" key="3">
    <source>
        <dbReference type="Google" id="ProtNLM"/>
    </source>
</evidence>
<dbReference type="GO" id="GO:0002188">
    <property type="term" value="P:translation reinitiation"/>
    <property type="evidence" value="ECO:0007669"/>
    <property type="project" value="TreeGrafter"/>
</dbReference>
<dbReference type="PANTHER" id="PTHR14005">
    <property type="entry name" value="EUKARYOTIC TRANSLATION INITIATION FACTOR 3, THETA SUBUNIT"/>
    <property type="match status" value="1"/>
</dbReference>
<dbReference type="PANTHER" id="PTHR14005:SF0">
    <property type="entry name" value="EUKARYOTIC TRANSLATION INITIATION FACTOR 3 SUBUNIT A"/>
    <property type="match status" value="1"/>
</dbReference>
<dbReference type="GO" id="GO:0003729">
    <property type="term" value="F:mRNA binding"/>
    <property type="evidence" value="ECO:0007669"/>
    <property type="project" value="TreeGrafter"/>
</dbReference>
<dbReference type="GO" id="GO:0043614">
    <property type="term" value="C:multi-eIF complex"/>
    <property type="evidence" value="ECO:0007669"/>
    <property type="project" value="TreeGrafter"/>
</dbReference>
<dbReference type="GO" id="GO:0071541">
    <property type="term" value="C:eukaryotic translation initiation factor 3 complex, eIF3m"/>
    <property type="evidence" value="ECO:0007669"/>
    <property type="project" value="TreeGrafter"/>
</dbReference>
<evidence type="ECO:0000256" key="1">
    <source>
        <dbReference type="SAM" id="MobiDB-lite"/>
    </source>
</evidence>